<dbReference type="InterPro" id="IPR050109">
    <property type="entry name" value="HTH-type_TetR-like_transc_reg"/>
</dbReference>
<keyword evidence="1" id="KW-0805">Transcription regulation</keyword>
<comment type="caution">
    <text evidence="6">The sequence shown here is derived from an EMBL/GenBank/DDBJ whole genome shotgun (WGS) entry which is preliminary data.</text>
</comment>
<feature type="domain" description="HTH tetR-type" evidence="5">
    <location>
        <begin position="17"/>
        <end position="77"/>
    </location>
</feature>
<dbReference type="RefSeq" id="WP_205005878.1">
    <property type="nucleotide sequence ID" value="NZ_CBCRXA010000014.1"/>
</dbReference>
<dbReference type="Gene3D" id="1.10.357.10">
    <property type="entry name" value="Tetracycline Repressor, domain 2"/>
    <property type="match status" value="1"/>
</dbReference>
<sequence length="199" mass="22756">MNEDSPFPKHSERRDAAANRQRIVTAALKLFEENGIEDVSMNQIATEAKVGPGTLYRRYHNKSDLCLDLIQDSIDRLFTDMDSYLDANSGLSPDARLMGLLRLLIRFREKKIDLLKGVDVLVSKKHTFINSPLHDKLQKLFVGLFEEMADSSSSLPTSVFKADLLIATFSNQFYLFQKETRCYSPEKFLTQLDALFLKK</sequence>
<evidence type="ECO:0000259" key="5">
    <source>
        <dbReference type="PROSITE" id="PS50977"/>
    </source>
</evidence>
<gene>
    <name evidence="6" type="ORF">JOC27_000987</name>
</gene>
<feature type="DNA-binding region" description="H-T-H motif" evidence="4">
    <location>
        <begin position="40"/>
        <end position="59"/>
    </location>
</feature>
<evidence type="ECO:0000313" key="7">
    <source>
        <dbReference type="Proteomes" id="UP000823201"/>
    </source>
</evidence>
<keyword evidence="7" id="KW-1185">Reference proteome</keyword>
<dbReference type="PRINTS" id="PR00455">
    <property type="entry name" value="HTHTETR"/>
</dbReference>
<keyword evidence="3" id="KW-0804">Transcription</keyword>
<dbReference type="EMBL" id="JAFBEV010000006">
    <property type="protein sequence ID" value="MBM7657538.1"/>
    <property type="molecule type" value="Genomic_DNA"/>
</dbReference>
<organism evidence="6 7">
    <name type="scientific">Sporolactobacillus spathodeae</name>
    <dbReference type="NCBI Taxonomy" id="1465502"/>
    <lineage>
        <taxon>Bacteria</taxon>
        <taxon>Bacillati</taxon>
        <taxon>Bacillota</taxon>
        <taxon>Bacilli</taxon>
        <taxon>Bacillales</taxon>
        <taxon>Sporolactobacillaceae</taxon>
        <taxon>Sporolactobacillus</taxon>
    </lineage>
</organism>
<dbReference type="Pfam" id="PF00440">
    <property type="entry name" value="TetR_N"/>
    <property type="match status" value="1"/>
</dbReference>
<proteinExistence type="predicted"/>
<dbReference type="PROSITE" id="PS50977">
    <property type="entry name" value="HTH_TETR_2"/>
    <property type="match status" value="1"/>
</dbReference>
<reference evidence="6 7" key="1">
    <citation type="submission" date="2021-01" db="EMBL/GenBank/DDBJ databases">
        <title>Genomic Encyclopedia of Type Strains, Phase IV (KMG-IV): sequencing the most valuable type-strain genomes for metagenomic binning, comparative biology and taxonomic classification.</title>
        <authorList>
            <person name="Goeker M."/>
        </authorList>
    </citation>
    <scope>NUCLEOTIDE SEQUENCE [LARGE SCALE GENOMIC DNA]</scope>
    <source>
        <strain evidence="6 7">DSM 100968</strain>
    </source>
</reference>
<keyword evidence="2 4" id="KW-0238">DNA-binding</keyword>
<evidence type="ECO:0000256" key="2">
    <source>
        <dbReference type="ARBA" id="ARBA00023125"/>
    </source>
</evidence>
<dbReference type="PANTHER" id="PTHR30055">
    <property type="entry name" value="HTH-TYPE TRANSCRIPTIONAL REGULATOR RUTR"/>
    <property type="match status" value="1"/>
</dbReference>
<evidence type="ECO:0000313" key="6">
    <source>
        <dbReference type="EMBL" id="MBM7657538.1"/>
    </source>
</evidence>
<evidence type="ECO:0000256" key="4">
    <source>
        <dbReference type="PROSITE-ProRule" id="PRU00335"/>
    </source>
</evidence>
<dbReference type="InterPro" id="IPR001647">
    <property type="entry name" value="HTH_TetR"/>
</dbReference>
<evidence type="ECO:0000256" key="1">
    <source>
        <dbReference type="ARBA" id="ARBA00023015"/>
    </source>
</evidence>
<dbReference type="SUPFAM" id="SSF46689">
    <property type="entry name" value="Homeodomain-like"/>
    <property type="match status" value="1"/>
</dbReference>
<name>A0ABS2Q723_9BACL</name>
<evidence type="ECO:0000256" key="3">
    <source>
        <dbReference type="ARBA" id="ARBA00023163"/>
    </source>
</evidence>
<dbReference type="PANTHER" id="PTHR30055:SF240">
    <property type="entry name" value="HTH-TYPE TRANSCRIPTIONAL REGULATOR ACRR"/>
    <property type="match status" value="1"/>
</dbReference>
<dbReference type="InterPro" id="IPR009057">
    <property type="entry name" value="Homeodomain-like_sf"/>
</dbReference>
<accession>A0ABS2Q723</accession>
<protein>
    <submittedName>
        <fullName evidence="6">AcrR family transcriptional regulator</fullName>
    </submittedName>
</protein>
<dbReference type="Proteomes" id="UP000823201">
    <property type="component" value="Unassembled WGS sequence"/>
</dbReference>